<comment type="caution">
    <text evidence="4">The sequence shown here is derived from an EMBL/GenBank/DDBJ whole genome shotgun (WGS) entry which is preliminary data.</text>
</comment>
<evidence type="ECO:0000313" key="4">
    <source>
        <dbReference type="EMBL" id="PSL37153.1"/>
    </source>
</evidence>
<dbReference type="PANTHER" id="PTHR46268">
    <property type="entry name" value="STRESS RESPONSE PROTEIN NHAX"/>
    <property type="match status" value="1"/>
</dbReference>
<dbReference type="EMBL" id="RZGY01000004">
    <property type="protein sequence ID" value="RUQ81947.1"/>
    <property type="molecule type" value="Genomic_DNA"/>
</dbReference>
<comment type="similarity">
    <text evidence="1">Belongs to the universal stress protein A family.</text>
</comment>
<organism evidence="4 6">
    <name type="scientific">Labedella gwakjiensis</name>
    <dbReference type="NCBI Taxonomy" id="390269"/>
    <lineage>
        <taxon>Bacteria</taxon>
        <taxon>Bacillati</taxon>
        <taxon>Actinomycetota</taxon>
        <taxon>Actinomycetes</taxon>
        <taxon>Micrococcales</taxon>
        <taxon>Microbacteriaceae</taxon>
        <taxon>Labedella</taxon>
    </lineage>
</organism>
<dbReference type="RefSeq" id="WP_127054523.1">
    <property type="nucleotide sequence ID" value="NZ_PYAU01000001.1"/>
</dbReference>
<dbReference type="SUPFAM" id="SSF52402">
    <property type="entry name" value="Adenine nucleotide alpha hydrolases-like"/>
    <property type="match status" value="2"/>
</dbReference>
<feature type="region of interest" description="Disordered" evidence="2">
    <location>
        <begin position="326"/>
        <end position="354"/>
    </location>
</feature>
<proteinExistence type="inferred from homology"/>
<evidence type="ECO:0000313" key="6">
    <source>
        <dbReference type="Proteomes" id="UP000241203"/>
    </source>
</evidence>
<dbReference type="OrthoDB" id="6174426at2"/>
<accession>A0A2P8GT56</accession>
<dbReference type="Gene3D" id="3.40.50.620">
    <property type="entry name" value="HUPs"/>
    <property type="match status" value="2"/>
</dbReference>
<dbReference type="AlphaFoldDB" id="A0A2P8GT56"/>
<dbReference type="PANTHER" id="PTHR46268:SF6">
    <property type="entry name" value="UNIVERSAL STRESS PROTEIN UP12"/>
    <property type="match status" value="1"/>
</dbReference>
<dbReference type="Proteomes" id="UP000268291">
    <property type="component" value="Unassembled WGS sequence"/>
</dbReference>
<gene>
    <name evidence="4" type="ORF">CLV49_0759</name>
    <name evidence="5" type="ORF">ELQ93_16800</name>
</gene>
<evidence type="ECO:0000313" key="5">
    <source>
        <dbReference type="EMBL" id="RUQ81947.1"/>
    </source>
</evidence>
<evidence type="ECO:0000256" key="2">
    <source>
        <dbReference type="SAM" id="MobiDB-lite"/>
    </source>
</evidence>
<feature type="domain" description="UspA" evidence="3">
    <location>
        <begin position="26"/>
        <end position="162"/>
    </location>
</feature>
<evidence type="ECO:0000259" key="3">
    <source>
        <dbReference type="Pfam" id="PF00582"/>
    </source>
</evidence>
<dbReference type="InterPro" id="IPR014729">
    <property type="entry name" value="Rossmann-like_a/b/a_fold"/>
</dbReference>
<reference evidence="4 6" key="1">
    <citation type="submission" date="2018-03" db="EMBL/GenBank/DDBJ databases">
        <title>Genomic Encyclopedia of Archaeal and Bacterial Type Strains, Phase II (KMG-II): from individual species to whole genera.</title>
        <authorList>
            <person name="Goeker M."/>
        </authorList>
    </citation>
    <scope>NUCLEOTIDE SEQUENCE [LARGE SCALE GENOMIC DNA]</scope>
    <source>
        <strain evidence="4 6">DSM 21548</strain>
    </source>
</reference>
<protein>
    <submittedName>
        <fullName evidence="4">Nucleotide-binding universal stress UspA family protein</fullName>
    </submittedName>
    <submittedName>
        <fullName evidence="5">Universal stress protein</fullName>
    </submittedName>
</protein>
<feature type="domain" description="UspA" evidence="3">
    <location>
        <begin position="174"/>
        <end position="309"/>
    </location>
</feature>
<dbReference type="CDD" id="cd00293">
    <property type="entry name" value="USP-like"/>
    <property type="match status" value="1"/>
</dbReference>
<dbReference type="EMBL" id="PYAU01000001">
    <property type="protein sequence ID" value="PSL37153.1"/>
    <property type="molecule type" value="Genomic_DNA"/>
</dbReference>
<sequence>MSDNDHTSPLPGVTTIGVDTLPIDVRPIIVGVDGSITSAHALHAAREIAELLGRPLNAVLAWQWPEAEYRGWAAGLDWSPERDARERLEAMVAHEFGDDGAPPWFTATIGAGSPASVLIDSSRGAQLLVVGGRGHGGFAGLLLGSVSEAVSRHASCPVLVVREDRTGIDDGDDRPIVVGVDGSPGSLEALRVAAEAARTLSCPLEVLFVWHEPTSFLGGYPLGLTWSPEEDARAALVRSLEDVLGPEPAPGVSGSIREGRAASVLIRAAAHARALVVGARGHGGFQGLLLGSVSDECVRHSSAPVLVVPDALRTAEREAIVAEQRFERETNPFVDATGPSPADGSAPTLERATS</sequence>
<dbReference type="Pfam" id="PF00582">
    <property type="entry name" value="Usp"/>
    <property type="match status" value="2"/>
</dbReference>
<dbReference type="PRINTS" id="PR01438">
    <property type="entry name" value="UNVRSLSTRESS"/>
</dbReference>
<keyword evidence="7" id="KW-1185">Reference proteome</keyword>
<dbReference type="InterPro" id="IPR006015">
    <property type="entry name" value="Universal_stress_UspA"/>
</dbReference>
<dbReference type="Proteomes" id="UP000241203">
    <property type="component" value="Unassembled WGS sequence"/>
</dbReference>
<reference evidence="5 7" key="2">
    <citation type="submission" date="2018-12" db="EMBL/GenBank/DDBJ databases">
        <authorList>
            <person name="hu s."/>
            <person name="Xu Y."/>
            <person name="Xu B."/>
            <person name="Li F."/>
        </authorList>
    </citation>
    <scope>NUCLEOTIDE SEQUENCE [LARGE SCALE GENOMIC DNA]</scope>
    <source>
        <strain evidence="5 7">KSW2-17</strain>
    </source>
</reference>
<dbReference type="InterPro" id="IPR006016">
    <property type="entry name" value="UspA"/>
</dbReference>
<name>A0A2P8GT56_9MICO</name>
<evidence type="ECO:0000256" key="1">
    <source>
        <dbReference type="ARBA" id="ARBA00008791"/>
    </source>
</evidence>
<evidence type="ECO:0000313" key="7">
    <source>
        <dbReference type="Proteomes" id="UP000268291"/>
    </source>
</evidence>